<name>A0A6A6IX71_9PLEO</name>
<reference evidence="1" key="1">
    <citation type="journal article" date="2020" name="Stud. Mycol.">
        <title>101 Dothideomycetes genomes: a test case for predicting lifestyles and emergence of pathogens.</title>
        <authorList>
            <person name="Haridas S."/>
            <person name="Albert R."/>
            <person name="Binder M."/>
            <person name="Bloem J."/>
            <person name="Labutti K."/>
            <person name="Salamov A."/>
            <person name="Andreopoulos B."/>
            <person name="Baker S."/>
            <person name="Barry K."/>
            <person name="Bills G."/>
            <person name="Bluhm B."/>
            <person name="Cannon C."/>
            <person name="Castanera R."/>
            <person name="Culley D."/>
            <person name="Daum C."/>
            <person name="Ezra D."/>
            <person name="Gonzalez J."/>
            <person name="Henrissat B."/>
            <person name="Kuo A."/>
            <person name="Liang C."/>
            <person name="Lipzen A."/>
            <person name="Lutzoni F."/>
            <person name="Magnuson J."/>
            <person name="Mondo S."/>
            <person name="Nolan M."/>
            <person name="Ohm R."/>
            <person name="Pangilinan J."/>
            <person name="Park H.-J."/>
            <person name="Ramirez L."/>
            <person name="Alfaro M."/>
            <person name="Sun H."/>
            <person name="Tritt A."/>
            <person name="Yoshinaga Y."/>
            <person name="Zwiers L.-H."/>
            <person name="Turgeon B."/>
            <person name="Goodwin S."/>
            <person name="Spatafora J."/>
            <person name="Crous P."/>
            <person name="Grigoriev I."/>
        </authorList>
    </citation>
    <scope>NUCLEOTIDE SEQUENCE</scope>
    <source>
        <strain evidence="1">CBS 122368</strain>
    </source>
</reference>
<evidence type="ECO:0000313" key="2">
    <source>
        <dbReference type="Proteomes" id="UP000800094"/>
    </source>
</evidence>
<organism evidence="1 2">
    <name type="scientific">Trematosphaeria pertusa</name>
    <dbReference type="NCBI Taxonomy" id="390896"/>
    <lineage>
        <taxon>Eukaryota</taxon>
        <taxon>Fungi</taxon>
        <taxon>Dikarya</taxon>
        <taxon>Ascomycota</taxon>
        <taxon>Pezizomycotina</taxon>
        <taxon>Dothideomycetes</taxon>
        <taxon>Pleosporomycetidae</taxon>
        <taxon>Pleosporales</taxon>
        <taxon>Massarineae</taxon>
        <taxon>Trematosphaeriaceae</taxon>
        <taxon>Trematosphaeria</taxon>
    </lineage>
</organism>
<proteinExistence type="predicted"/>
<dbReference type="Proteomes" id="UP000800094">
    <property type="component" value="Unassembled WGS sequence"/>
</dbReference>
<dbReference type="RefSeq" id="XP_033688797.1">
    <property type="nucleotide sequence ID" value="XM_033820850.1"/>
</dbReference>
<sequence>MVRLFAVWSGSGSGPGLEWSFRSRLGSLALAGVQAFPALVSPLLVGISPYAHSHLGRAWFTCFSALHWCVSPLHWTLGLVSEDISEQVYRSSKISPQHRFNVLRVDE</sequence>
<evidence type="ECO:0000313" key="1">
    <source>
        <dbReference type="EMBL" id="KAF2253793.1"/>
    </source>
</evidence>
<dbReference type="GeneID" id="54574180"/>
<keyword evidence="2" id="KW-1185">Reference proteome</keyword>
<dbReference type="EMBL" id="ML987191">
    <property type="protein sequence ID" value="KAF2253793.1"/>
    <property type="molecule type" value="Genomic_DNA"/>
</dbReference>
<gene>
    <name evidence="1" type="ORF">BU26DRAFT_230013</name>
</gene>
<protein>
    <submittedName>
        <fullName evidence="1">Uncharacterized protein</fullName>
    </submittedName>
</protein>
<accession>A0A6A6IX71</accession>
<dbReference type="AlphaFoldDB" id="A0A6A6IX71"/>